<protein>
    <submittedName>
        <fullName evidence="1">Uncharacterized protein</fullName>
    </submittedName>
</protein>
<gene>
    <name evidence="1" type="ORF">LPJ61_005519</name>
</gene>
<proteinExistence type="predicted"/>
<evidence type="ECO:0000313" key="2">
    <source>
        <dbReference type="Proteomes" id="UP001143981"/>
    </source>
</evidence>
<comment type="caution">
    <text evidence="1">The sequence shown here is derived from an EMBL/GenBank/DDBJ whole genome shotgun (WGS) entry which is preliminary data.</text>
</comment>
<reference evidence="1" key="1">
    <citation type="submission" date="2022-07" db="EMBL/GenBank/DDBJ databases">
        <title>Phylogenomic reconstructions and comparative analyses of Kickxellomycotina fungi.</title>
        <authorList>
            <person name="Reynolds N.K."/>
            <person name="Stajich J.E."/>
            <person name="Barry K."/>
            <person name="Grigoriev I.V."/>
            <person name="Crous P."/>
            <person name="Smith M.E."/>
        </authorList>
    </citation>
    <scope>NUCLEOTIDE SEQUENCE</scope>
    <source>
        <strain evidence="1">BCRC 34381</strain>
    </source>
</reference>
<feature type="non-terminal residue" evidence="1">
    <location>
        <position position="52"/>
    </location>
</feature>
<evidence type="ECO:0000313" key="1">
    <source>
        <dbReference type="EMBL" id="KAJ1725962.1"/>
    </source>
</evidence>
<sequence>MVPFNVTLRTGERYGEGSADFTIDIENMDSEGAIMAKITDVMVTHVAEFNEN</sequence>
<keyword evidence="2" id="KW-1185">Reference proteome</keyword>
<dbReference type="EMBL" id="JANBOI010001871">
    <property type="protein sequence ID" value="KAJ1725962.1"/>
    <property type="molecule type" value="Genomic_DNA"/>
</dbReference>
<name>A0A9W7Y7H6_9FUNG</name>
<accession>A0A9W7Y7H6</accession>
<organism evidence="1 2">
    <name type="scientific">Coemansia biformis</name>
    <dbReference type="NCBI Taxonomy" id="1286918"/>
    <lineage>
        <taxon>Eukaryota</taxon>
        <taxon>Fungi</taxon>
        <taxon>Fungi incertae sedis</taxon>
        <taxon>Zoopagomycota</taxon>
        <taxon>Kickxellomycotina</taxon>
        <taxon>Kickxellomycetes</taxon>
        <taxon>Kickxellales</taxon>
        <taxon>Kickxellaceae</taxon>
        <taxon>Coemansia</taxon>
    </lineage>
</organism>
<dbReference type="AlphaFoldDB" id="A0A9W7Y7H6"/>
<dbReference type="Proteomes" id="UP001143981">
    <property type="component" value="Unassembled WGS sequence"/>
</dbReference>